<keyword evidence="1" id="KW-0732">Signal</keyword>
<dbReference type="Pfam" id="PF13449">
    <property type="entry name" value="Phytase-like"/>
    <property type="match status" value="1"/>
</dbReference>
<evidence type="ECO:0000256" key="1">
    <source>
        <dbReference type="SAM" id="SignalP"/>
    </source>
</evidence>
<evidence type="ECO:0000313" key="4">
    <source>
        <dbReference type="Proteomes" id="UP000541109"/>
    </source>
</evidence>
<evidence type="ECO:0000313" key="3">
    <source>
        <dbReference type="EMBL" id="MBA5778976.1"/>
    </source>
</evidence>
<dbReference type="EMBL" id="JACFXV010000064">
    <property type="protein sequence ID" value="MBA5778976.1"/>
    <property type="molecule type" value="Genomic_DNA"/>
</dbReference>
<dbReference type="InterPro" id="IPR014567">
    <property type="entry name" value="UCP031900"/>
</dbReference>
<accession>A0A839AIT9</accession>
<evidence type="ECO:0000259" key="2">
    <source>
        <dbReference type="Pfam" id="PF13449"/>
    </source>
</evidence>
<dbReference type="Proteomes" id="UP000541109">
    <property type="component" value="Unassembled WGS sequence"/>
</dbReference>
<organism evidence="3 4">
    <name type="scientific">Stappia albiluteola</name>
    <dbReference type="NCBI Taxonomy" id="2758565"/>
    <lineage>
        <taxon>Bacteria</taxon>
        <taxon>Pseudomonadati</taxon>
        <taxon>Pseudomonadota</taxon>
        <taxon>Alphaproteobacteria</taxon>
        <taxon>Hyphomicrobiales</taxon>
        <taxon>Stappiaceae</taxon>
        <taxon>Stappia</taxon>
    </lineage>
</organism>
<dbReference type="PIRSF" id="PIRSF031900">
    <property type="entry name" value="UCP031900"/>
    <property type="match status" value="1"/>
</dbReference>
<name>A0A839AIT9_9HYPH</name>
<feature type="domain" description="Phytase-like" evidence="2">
    <location>
        <begin position="67"/>
        <end position="318"/>
    </location>
</feature>
<keyword evidence="4" id="KW-1185">Reference proteome</keyword>
<comment type="caution">
    <text evidence="3">The sequence shown here is derived from an EMBL/GenBank/DDBJ whole genome shotgun (WGS) entry which is preliminary data.</text>
</comment>
<proteinExistence type="predicted"/>
<dbReference type="RefSeq" id="WP_182167791.1">
    <property type="nucleotide sequence ID" value="NZ_JACFXV010000064.1"/>
</dbReference>
<feature type="signal peptide" evidence="1">
    <location>
        <begin position="1"/>
        <end position="21"/>
    </location>
</feature>
<reference evidence="3 4" key="1">
    <citation type="submission" date="2020-07" db="EMBL/GenBank/DDBJ databases">
        <title>Stappia sp., F7233, whole genome shotgun sequencing project.</title>
        <authorList>
            <person name="Jiang S."/>
            <person name="Liu Z.W."/>
            <person name="Du Z.J."/>
        </authorList>
    </citation>
    <scope>NUCLEOTIDE SEQUENCE [LARGE SCALE GENOMIC DNA]</scope>
    <source>
        <strain evidence="3 4">F7233</strain>
    </source>
</reference>
<dbReference type="InterPro" id="IPR011044">
    <property type="entry name" value="Quino_amine_DH_bsu"/>
</dbReference>
<feature type="chain" id="PRO_5032632750" evidence="1">
    <location>
        <begin position="22"/>
        <end position="334"/>
    </location>
</feature>
<dbReference type="InterPro" id="IPR027372">
    <property type="entry name" value="Phytase-like_dom"/>
</dbReference>
<dbReference type="AlphaFoldDB" id="A0A839AIT9"/>
<gene>
    <name evidence="3" type="ORF">H2509_17755</name>
</gene>
<sequence length="334" mass="35274">MRKALLASLCLLAIVGGGAAAAPRIVNENVTVAAEPILNFGIGRAEQVRFGKLDYLGGIELLAGNRHVGGLSGLVVSPDGGSLLAVTDNGLWFRAELEQDAAARPLAIRNASIAPMVGPDGKPLLSGGLADTEAVTRNEKGEVFVSVEGRHSILAFPAPFDLNERARPIALPQGISKLRYNKGLEALAASPSSGPLKGALVAIAERGQSYDDDMPGFLVGGARPGQFTVRRSGDFDATDAAFLPDGDLLLLERRFNLRHGIGMRIRRIAAASLMPGAVVDGDVLIEAGFTHQIDNMEGLAVHRLPAGDVILTVISDDNRSILQRTLLLRFRLAE</sequence>
<protein>
    <submittedName>
        <fullName evidence="3">Esterase-like activity of phytase family protein</fullName>
    </submittedName>
</protein>
<dbReference type="SUPFAM" id="SSF50969">
    <property type="entry name" value="YVTN repeat-like/Quinoprotein amine dehydrogenase"/>
    <property type="match status" value="1"/>
</dbReference>